<sequence length="350" mass="39614">MLEFLQTGKALYVLAAVCGLGVVTRWLTRNLYKRLIKETDNMSLTKNKNLRAFKQKTESSYQMNQGIPKIRPYLERQMYDFRFMGMTLNGWNTFSNQMTLLCFLAGGAAAFGAYWYRTDPYYIVLYGSMGILAGLFTILVDHGAGVADKKQQLFTALDNYLENTLIYRLDQERDETQAISGPHMETRENIRSIYPVAAGTAAGQAEEPEKQESVRGKQRNRTERMKNQLKAESQARRQNSGRSDGRQRDGRQGGIIQETISTESGMSPAADEMQLGAGNQNMVPEMARSGSGPSEMEGSIRDVDYLKKSLEQIAASRERGRTVKQQEDWLKDLNPEELKLIGEILHEYLT</sequence>
<organism evidence="3 4">
    <name type="scientific">Hungatella hathewayi</name>
    <dbReference type="NCBI Taxonomy" id="154046"/>
    <lineage>
        <taxon>Bacteria</taxon>
        <taxon>Bacillati</taxon>
        <taxon>Bacillota</taxon>
        <taxon>Clostridia</taxon>
        <taxon>Lachnospirales</taxon>
        <taxon>Lachnospiraceae</taxon>
        <taxon>Hungatella</taxon>
    </lineage>
</organism>
<dbReference type="RefSeq" id="WP_118041791.1">
    <property type="nucleotide sequence ID" value="NZ_BQNJ01000001.1"/>
</dbReference>
<keyword evidence="2" id="KW-0812">Transmembrane</keyword>
<accession>A0AA37JF46</accession>
<evidence type="ECO:0000256" key="1">
    <source>
        <dbReference type="SAM" id="MobiDB-lite"/>
    </source>
</evidence>
<gene>
    <name evidence="3" type="ORF">CE91St55_00590</name>
</gene>
<protein>
    <submittedName>
        <fullName evidence="3">Uncharacterized protein</fullName>
    </submittedName>
</protein>
<dbReference type="EMBL" id="BQNJ01000001">
    <property type="protein sequence ID" value="GKG98077.1"/>
    <property type="molecule type" value="Genomic_DNA"/>
</dbReference>
<evidence type="ECO:0000313" key="4">
    <source>
        <dbReference type="Proteomes" id="UP001055091"/>
    </source>
</evidence>
<feature type="transmembrane region" description="Helical" evidence="2">
    <location>
        <begin position="122"/>
        <end position="140"/>
    </location>
</feature>
<proteinExistence type="predicted"/>
<evidence type="ECO:0000313" key="3">
    <source>
        <dbReference type="EMBL" id="GKG98077.1"/>
    </source>
</evidence>
<reference evidence="3" key="1">
    <citation type="submission" date="2022-01" db="EMBL/GenBank/DDBJ databases">
        <title>Novel bile acid biosynthetic pathways are enriched in the microbiome of centenarians.</title>
        <authorList>
            <person name="Sato Y."/>
            <person name="Atarashi K."/>
            <person name="Plichta R.D."/>
            <person name="Arai Y."/>
            <person name="Sasajima S."/>
            <person name="Kearney M.S."/>
            <person name="Suda W."/>
            <person name="Takeshita K."/>
            <person name="Sasaki T."/>
            <person name="Okamoto S."/>
            <person name="Skelly N.A."/>
            <person name="Okamura Y."/>
            <person name="Vlamakis H."/>
            <person name="Li Y."/>
            <person name="Tanoue T."/>
            <person name="Takei H."/>
            <person name="Nittono H."/>
            <person name="Narushima S."/>
            <person name="Irie J."/>
            <person name="Itoh H."/>
            <person name="Moriya K."/>
            <person name="Sugiura Y."/>
            <person name="Suematsu M."/>
            <person name="Moritoki N."/>
            <person name="Shibata S."/>
            <person name="Littman R.D."/>
            <person name="Fischbach A.M."/>
            <person name="Uwamino Y."/>
            <person name="Inoue T."/>
            <person name="Honda A."/>
            <person name="Hattori M."/>
            <person name="Murai T."/>
            <person name="Xavier J.R."/>
            <person name="Hirose N."/>
            <person name="Honda K."/>
        </authorList>
    </citation>
    <scope>NUCLEOTIDE SEQUENCE</scope>
    <source>
        <strain evidence="3">CE91-St55</strain>
    </source>
</reference>
<dbReference type="Proteomes" id="UP001055091">
    <property type="component" value="Unassembled WGS sequence"/>
</dbReference>
<keyword evidence="2" id="KW-0472">Membrane</keyword>
<evidence type="ECO:0000256" key="2">
    <source>
        <dbReference type="SAM" id="Phobius"/>
    </source>
</evidence>
<feature type="transmembrane region" description="Helical" evidence="2">
    <location>
        <begin position="98"/>
        <end position="116"/>
    </location>
</feature>
<feature type="compositionally biased region" description="Basic and acidic residues" evidence="1">
    <location>
        <begin position="207"/>
        <end position="226"/>
    </location>
</feature>
<feature type="region of interest" description="Disordered" evidence="1">
    <location>
        <begin position="199"/>
        <end position="272"/>
    </location>
</feature>
<keyword evidence="2" id="KW-1133">Transmembrane helix</keyword>
<comment type="caution">
    <text evidence="3">The sequence shown here is derived from an EMBL/GenBank/DDBJ whole genome shotgun (WGS) entry which is preliminary data.</text>
</comment>
<feature type="transmembrane region" description="Helical" evidence="2">
    <location>
        <begin position="12"/>
        <end position="28"/>
    </location>
</feature>
<dbReference type="AlphaFoldDB" id="A0AA37JF46"/>
<name>A0AA37JF46_9FIRM</name>